<organism evidence="1">
    <name type="scientific">viral metagenome</name>
    <dbReference type="NCBI Taxonomy" id="1070528"/>
    <lineage>
        <taxon>unclassified sequences</taxon>
        <taxon>metagenomes</taxon>
        <taxon>organismal metagenomes</taxon>
    </lineage>
</organism>
<evidence type="ECO:0000313" key="1">
    <source>
        <dbReference type="EMBL" id="QHU27415.1"/>
    </source>
</evidence>
<accession>A0A6C0LBH7</accession>
<sequence length="96" mass="11161">MSIQTYQLDQLTPIIKEIFPAKTCTQLYCRFNFNSFNSAYNQSSGLLSGNNYMFKQLRKFARGGSDSDSDMDDMGDEFDFSSPANYMYYNTDKKEY</sequence>
<reference evidence="1" key="1">
    <citation type="journal article" date="2020" name="Nature">
        <title>Giant virus diversity and host interactions through global metagenomics.</title>
        <authorList>
            <person name="Schulz F."/>
            <person name="Roux S."/>
            <person name="Paez-Espino D."/>
            <person name="Jungbluth S."/>
            <person name="Walsh D.A."/>
            <person name="Denef V.J."/>
            <person name="McMahon K.D."/>
            <person name="Konstantinidis K.T."/>
            <person name="Eloe-Fadrosh E.A."/>
            <person name="Kyrpides N.C."/>
            <person name="Woyke T."/>
        </authorList>
    </citation>
    <scope>NUCLEOTIDE SEQUENCE</scope>
    <source>
        <strain evidence="1">GVMAG-M-3300027763-16</strain>
    </source>
</reference>
<protein>
    <submittedName>
        <fullName evidence="1">Uncharacterized protein</fullName>
    </submittedName>
</protein>
<dbReference type="AlphaFoldDB" id="A0A6C0LBH7"/>
<name>A0A6C0LBH7_9ZZZZ</name>
<proteinExistence type="predicted"/>
<dbReference type="EMBL" id="MN740455">
    <property type="protein sequence ID" value="QHU27415.1"/>
    <property type="molecule type" value="Genomic_DNA"/>
</dbReference>